<name>A0A502CG93_9SPHN</name>
<proteinExistence type="predicted"/>
<protein>
    <submittedName>
        <fullName evidence="2">Uncharacterized protein</fullName>
    </submittedName>
</protein>
<dbReference type="AlphaFoldDB" id="A0A502CG93"/>
<reference evidence="2 3" key="1">
    <citation type="journal article" date="2019" name="Environ. Microbiol.">
        <title>Species interactions and distinct microbial communities in high Arctic permafrost affected cryosols are associated with the CH4 and CO2 gas fluxes.</title>
        <authorList>
            <person name="Altshuler I."/>
            <person name="Hamel J."/>
            <person name="Turney S."/>
            <person name="Magnuson E."/>
            <person name="Levesque R."/>
            <person name="Greer C."/>
            <person name="Whyte L.G."/>
        </authorList>
    </citation>
    <scope>NUCLEOTIDE SEQUENCE [LARGE SCALE GENOMIC DNA]</scope>
    <source>
        <strain evidence="2 3">S5.1</strain>
    </source>
</reference>
<evidence type="ECO:0000256" key="1">
    <source>
        <dbReference type="SAM" id="MobiDB-lite"/>
    </source>
</evidence>
<organism evidence="2 3">
    <name type="scientific">Sphingomonas oligophenolica</name>
    <dbReference type="NCBI Taxonomy" id="301154"/>
    <lineage>
        <taxon>Bacteria</taxon>
        <taxon>Pseudomonadati</taxon>
        <taxon>Pseudomonadota</taxon>
        <taxon>Alphaproteobacteria</taxon>
        <taxon>Sphingomonadales</taxon>
        <taxon>Sphingomonadaceae</taxon>
        <taxon>Sphingomonas</taxon>
    </lineage>
</organism>
<dbReference type="Gene3D" id="3.40.50.300">
    <property type="entry name" value="P-loop containing nucleotide triphosphate hydrolases"/>
    <property type="match status" value="1"/>
</dbReference>
<dbReference type="RefSeq" id="WP_140872255.1">
    <property type="nucleotide sequence ID" value="NZ_RCZK01000010.1"/>
</dbReference>
<sequence>MTDASIADRTLGDPAWLAHRYDPEHDAVHFLRADRRARAAATFLIDAELPADAPRIIARADAIVAAAPAAPIHFIFHSAYCCSTLLARALDIPGVASTLREPQMLNDLVGWRHRGGKPAAIAPVIGSALDLLARPFERNETVVVKPSNVFNGLIEPALGLRPAARAILLYAPLRSFIASIARKGMWGRLWVRELLSKQLMDGIVHLGFESRDYFLLTDLQAAAVGWLAQQALFTQLAAAIPDRARMLDSETLVNAPAATLRAVAGLFDLILDDATIEASVKRDFGRDAKTGTAFPPGQRQTNREAGESLHADEIDKVLVWATAVADTAGVAVVPPAELALG</sequence>
<dbReference type="EMBL" id="RCZK01000010">
    <property type="protein sequence ID" value="TPG10796.1"/>
    <property type="molecule type" value="Genomic_DNA"/>
</dbReference>
<dbReference type="InterPro" id="IPR027417">
    <property type="entry name" value="P-loop_NTPase"/>
</dbReference>
<dbReference type="Proteomes" id="UP000318413">
    <property type="component" value="Unassembled WGS sequence"/>
</dbReference>
<evidence type="ECO:0000313" key="2">
    <source>
        <dbReference type="EMBL" id="TPG10796.1"/>
    </source>
</evidence>
<evidence type="ECO:0000313" key="3">
    <source>
        <dbReference type="Proteomes" id="UP000318413"/>
    </source>
</evidence>
<feature type="region of interest" description="Disordered" evidence="1">
    <location>
        <begin position="287"/>
        <end position="307"/>
    </location>
</feature>
<keyword evidence="3" id="KW-1185">Reference proteome</keyword>
<dbReference type="SUPFAM" id="SSF52540">
    <property type="entry name" value="P-loop containing nucleoside triphosphate hydrolases"/>
    <property type="match status" value="1"/>
</dbReference>
<accession>A0A502CG93</accession>
<gene>
    <name evidence="2" type="ORF">EAH84_11965</name>
</gene>
<dbReference type="OrthoDB" id="3397773at2"/>
<comment type="caution">
    <text evidence="2">The sequence shown here is derived from an EMBL/GenBank/DDBJ whole genome shotgun (WGS) entry which is preliminary data.</text>
</comment>